<organism evidence="2 3">
    <name type="scientific">Candidatus Pantoea soli</name>
    <dbReference type="NCBI Taxonomy" id="3098669"/>
    <lineage>
        <taxon>Bacteria</taxon>
        <taxon>Pseudomonadati</taxon>
        <taxon>Pseudomonadota</taxon>
        <taxon>Gammaproteobacteria</taxon>
        <taxon>Enterobacterales</taxon>
        <taxon>Erwiniaceae</taxon>
        <taxon>Pantoea</taxon>
    </lineage>
</organism>
<dbReference type="KEGG" id="pdis:D8B20_09690"/>
<protein>
    <recommendedName>
        <fullName evidence="4">Lipoprotein</fullName>
    </recommendedName>
</protein>
<proteinExistence type="predicted"/>
<dbReference type="EMBL" id="CP032702">
    <property type="protein sequence ID" value="QDY42151.1"/>
    <property type="molecule type" value="Genomic_DNA"/>
</dbReference>
<dbReference type="Proteomes" id="UP000319411">
    <property type="component" value="Chromosome"/>
</dbReference>
<evidence type="ECO:0000256" key="1">
    <source>
        <dbReference type="SAM" id="SignalP"/>
    </source>
</evidence>
<dbReference type="AlphaFoldDB" id="A0A518XD76"/>
<dbReference type="OrthoDB" id="7206526at2"/>
<accession>A0A518XD76</accession>
<evidence type="ECO:0000313" key="3">
    <source>
        <dbReference type="Proteomes" id="UP000319411"/>
    </source>
</evidence>
<evidence type="ECO:0000313" key="2">
    <source>
        <dbReference type="EMBL" id="QDY42151.1"/>
    </source>
</evidence>
<sequence length="114" mass="12176">MKRVVCLCVILLSGCALKQYPQLPEVSDAEVQAYDCQALQAQIVKTREVQQQIATTGKFDALTVVGFFIDLGIGNGVAKANATRRATTRLQQLKALQAVRCPATAAAASPHPAH</sequence>
<feature type="chain" id="PRO_5022132046" description="Lipoprotein" evidence="1">
    <location>
        <begin position="19"/>
        <end position="114"/>
    </location>
</feature>
<evidence type="ECO:0008006" key="4">
    <source>
        <dbReference type="Google" id="ProtNLM"/>
    </source>
</evidence>
<reference evidence="2 3" key="1">
    <citation type="submission" date="2018-10" db="EMBL/GenBank/DDBJ databases">
        <title>Genome Sequencing of Pantoea dispersa DSM 32899.</title>
        <authorList>
            <person name="Nawrath M."/>
            <person name="Ottenheim C."/>
            <person name="Wilm A."/>
            <person name="Zimmermann W."/>
            <person name="Wu J.C."/>
        </authorList>
    </citation>
    <scope>NUCLEOTIDE SEQUENCE [LARGE SCALE GENOMIC DNA]</scope>
    <source>
        <strain evidence="2 3">DSM 32899</strain>
    </source>
</reference>
<keyword evidence="3" id="KW-1185">Reference proteome</keyword>
<dbReference type="PROSITE" id="PS51257">
    <property type="entry name" value="PROKAR_LIPOPROTEIN"/>
    <property type="match status" value="1"/>
</dbReference>
<dbReference type="RefSeq" id="WP_145888682.1">
    <property type="nucleotide sequence ID" value="NZ_CP032702.1"/>
</dbReference>
<name>A0A518XD76_9GAMM</name>
<keyword evidence="1" id="KW-0732">Signal</keyword>
<feature type="signal peptide" evidence="1">
    <location>
        <begin position="1"/>
        <end position="18"/>
    </location>
</feature>
<gene>
    <name evidence="2" type="ORF">D8B20_09690</name>
</gene>